<accession>A0ABT2XS44</accession>
<evidence type="ECO:0000313" key="3">
    <source>
        <dbReference type="Proteomes" id="UP001063475"/>
    </source>
</evidence>
<gene>
    <name evidence="2" type="ORF">ND528_07955</name>
</gene>
<evidence type="ECO:0000259" key="1">
    <source>
        <dbReference type="Pfam" id="PF13524"/>
    </source>
</evidence>
<sequence>MDMGIGWRVWRQGATEPRQSKDYLTMKKGLRELTAYHEQSKAAASIVVFEASVISGDCAEALQTLGLRVTPVALNEDNVMALMSMRPDYVLTINFNQYISEVCELLRIPYLAWVIDTPCYPIYDKAINHSHSFTFIYDASVARGLRQSGVRQVYHLPVAANLERIDQIDCFSQDSSFGNDISFVANLTRTEYRTSMLPHLSPQTGERCQRLIDLLDQPEGFLNLSAQLGEELIGTIKQESSYPLVGDHYLSVAQKLAYLLGREHSWQERIDIIQQLEERFRVAVYGNNEWQAQVRSYVGHADHFAEMPGIFQRSKINLNIIRSFVESGLPMRVFDVLSCGGFLVSNDKDDLHKLFTDGKDLVIYRDTQDLIEICGYYLEHDEERRAIARHGRATLAQNHTFVQRMSDMLSTVQSELRGEPGAFSRWYH</sequence>
<dbReference type="EMBL" id="JAMSHA010000002">
    <property type="protein sequence ID" value="MCV2221502.1"/>
    <property type="molecule type" value="Genomic_DNA"/>
</dbReference>
<keyword evidence="2" id="KW-0808">Transferase</keyword>
<dbReference type="Proteomes" id="UP001063475">
    <property type="component" value="Unassembled WGS sequence"/>
</dbReference>
<dbReference type="Gene3D" id="3.40.50.2000">
    <property type="entry name" value="Glycogen Phosphorylase B"/>
    <property type="match status" value="1"/>
</dbReference>
<organism evidence="2 3">
    <name type="scientific">Pseudomonas mercuritolerans</name>
    <dbReference type="NCBI Taxonomy" id="2951809"/>
    <lineage>
        <taxon>Bacteria</taxon>
        <taxon>Pseudomonadati</taxon>
        <taxon>Pseudomonadota</taxon>
        <taxon>Gammaproteobacteria</taxon>
        <taxon>Pseudomonadales</taxon>
        <taxon>Pseudomonadaceae</taxon>
        <taxon>Pseudomonas</taxon>
    </lineage>
</organism>
<evidence type="ECO:0000313" key="2">
    <source>
        <dbReference type="EMBL" id="MCV2221502.1"/>
    </source>
</evidence>
<dbReference type="Pfam" id="PF13524">
    <property type="entry name" value="Glyco_trans_1_2"/>
    <property type="match status" value="1"/>
</dbReference>
<dbReference type="RefSeq" id="WP_263470045.1">
    <property type="nucleotide sequence ID" value="NZ_JAMSHA010000002.1"/>
</dbReference>
<feature type="domain" description="Spore protein YkvP/CgeB glycosyl transferase-like" evidence="1">
    <location>
        <begin position="271"/>
        <end position="409"/>
    </location>
</feature>
<proteinExistence type="predicted"/>
<keyword evidence="3" id="KW-1185">Reference proteome</keyword>
<protein>
    <submittedName>
        <fullName evidence="2">Glycosyltransferase</fullName>
        <ecNumber evidence="2">2.4.-.-</ecNumber>
    </submittedName>
</protein>
<comment type="caution">
    <text evidence="2">The sequence shown here is derived from an EMBL/GenBank/DDBJ whole genome shotgun (WGS) entry which is preliminary data.</text>
</comment>
<name>A0ABT2XS44_9PSED</name>
<dbReference type="GO" id="GO:0016757">
    <property type="term" value="F:glycosyltransferase activity"/>
    <property type="evidence" value="ECO:0007669"/>
    <property type="project" value="UniProtKB-KW"/>
</dbReference>
<reference evidence="2" key="1">
    <citation type="submission" date="2022-06" db="EMBL/GenBank/DDBJ databases">
        <title>De novo draft assembly of the Pseudomonas mercurotoleraris sp. nov., isolated from the plants rhizosphere.</title>
        <authorList>
            <person name="Robas M."/>
            <person name="Gonzalez D."/>
            <person name="Fernandez V.M."/>
            <person name="Luna L."/>
            <person name="Provanza A."/>
            <person name="Jimenez P.A."/>
        </authorList>
    </citation>
    <scope>NUCLEOTIDE SEQUENCE</scope>
    <source>
        <strain evidence="2">SAICEUPSM</strain>
    </source>
</reference>
<keyword evidence="2" id="KW-0328">Glycosyltransferase</keyword>
<dbReference type="EC" id="2.4.-.-" evidence="2"/>
<dbReference type="InterPro" id="IPR055259">
    <property type="entry name" value="YkvP/CgeB_Glyco_trans-like"/>
</dbReference>
<dbReference type="SUPFAM" id="SSF53756">
    <property type="entry name" value="UDP-Glycosyltransferase/glycogen phosphorylase"/>
    <property type="match status" value="1"/>
</dbReference>